<feature type="domain" description="Terminase large subunit-like endonuclease" evidence="2">
    <location>
        <begin position="288"/>
        <end position="569"/>
    </location>
</feature>
<dbReference type="GO" id="GO:0004519">
    <property type="term" value="F:endonuclease activity"/>
    <property type="evidence" value="ECO:0007669"/>
    <property type="project" value="InterPro"/>
</dbReference>
<dbReference type="RefSeq" id="WP_149334741.1">
    <property type="nucleotide sequence ID" value="NZ_BJJW01000013.1"/>
</dbReference>
<gene>
    <name evidence="3" type="primary">pi134</name>
    <name evidence="3" type="ORF">LCIT_17100</name>
</gene>
<feature type="domain" description="Terminase large subunit-like ATPase" evidence="1">
    <location>
        <begin position="89"/>
        <end position="262"/>
    </location>
</feature>
<evidence type="ECO:0000313" key="3">
    <source>
        <dbReference type="EMBL" id="GDZ84468.1"/>
    </source>
</evidence>
<dbReference type="Proteomes" id="UP000323274">
    <property type="component" value="Unassembled WGS sequence"/>
</dbReference>
<proteinExistence type="predicted"/>
<dbReference type="AlphaFoldDB" id="A0A5A5U1Y6"/>
<dbReference type="Pfam" id="PF20441">
    <property type="entry name" value="TerL_nuclease"/>
    <property type="match status" value="1"/>
</dbReference>
<comment type="caution">
    <text evidence="3">The sequence shown here is derived from an EMBL/GenBank/DDBJ whole genome shotgun (WGS) entry which is preliminary data.</text>
</comment>
<accession>A0A5A5U1Y6</accession>
<dbReference type="InterPro" id="IPR027417">
    <property type="entry name" value="P-loop_NTPase"/>
</dbReference>
<sequence>MNNDYKDVIEHFGANEPSINYSLKVLNNEIIVGKKILWAVKRHMNDLQRSLNDDTFEYEYKPKLVQKVLKFSSLLKDVSTGEQFRLVSFQEFILSQLIGWWSKDGTVKYKYSYISMSRSQGKSQVLSVYLMYQLLFAKGVSKDIGIGSLDIEHCKVLYRYMSYNFELLDKGLFRQLFQELGVEFNKQEIRVNKTSSVLNKYSAQSSPTDSHHMTTFVLDEALLLTTKDKEWLDSITSGQTGLPNSQFVAISTAQGNPQSRIFYERYLEYSKAIEQDNFDNYERDLFLCWEQDSDDEIYTEDYSLWQKSNPLLELDSIRQSRISGLKIERQKNINSESDEFMTKNMNRFVLNSATDESFTTPELIEKAKVNVFPNNMIDKVYVSLDLSKTGDNTAISTTYITTSGDYYIDSFTFVPTYQNSSDIQKKIDNDNIDYLKADKLGRAFVATGSGIISDEVVISHLINHITKLQEKHTVYFLFDNWGTDFITQALDKALPNLIMIPVKQTTPFMSPPSLFTQQLLVENKLHFMRDDNILESALLNARVIRNDYGIKVVKATYSNKIDNIVSFIIGAFESQYALTDYTNNSGDEWYKGLTEKEINEHYKNIQF</sequence>
<dbReference type="Pfam" id="PF03354">
    <property type="entry name" value="TerL_ATPase"/>
    <property type="match status" value="1"/>
</dbReference>
<organism evidence="3 4">
    <name type="scientific">Leuconostoc citreum</name>
    <dbReference type="NCBI Taxonomy" id="33964"/>
    <lineage>
        <taxon>Bacteria</taxon>
        <taxon>Bacillati</taxon>
        <taxon>Bacillota</taxon>
        <taxon>Bacilli</taxon>
        <taxon>Lactobacillales</taxon>
        <taxon>Lactobacillaceae</taxon>
        <taxon>Leuconostoc</taxon>
    </lineage>
</organism>
<dbReference type="PANTHER" id="PTHR41287:SF1">
    <property type="entry name" value="PROTEIN YMFN"/>
    <property type="match status" value="1"/>
</dbReference>
<dbReference type="InterPro" id="IPR005021">
    <property type="entry name" value="Terminase_largesu-like"/>
</dbReference>
<dbReference type="EMBL" id="BJJW01000013">
    <property type="protein sequence ID" value="GDZ84468.1"/>
    <property type="molecule type" value="Genomic_DNA"/>
</dbReference>
<name>A0A5A5U1Y6_LEUCI</name>
<dbReference type="InterPro" id="IPR046461">
    <property type="entry name" value="TerL_ATPase"/>
</dbReference>
<evidence type="ECO:0000259" key="1">
    <source>
        <dbReference type="Pfam" id="PF03354"/>
    </source>
</evidence>
<reference evidence="3 4" key="1">
    <citation type="submission" date="2019-04" db="EMBL/GenBank/DDBJ databases">
        <title>A pseudo-fructophilic Leuconostoc citreum strain F192-5 isolated from peel of satsuma mandarin: the first report for isolation and characterization of strain-dependent fructophilic-like characteristics.</title>
        <authorList>
            <person name="Maeno S."/>
            <person name="Tanizawa Y."/>
            <person name="Kajikawa A."/>
            <person name="Kanesaki Y."/>
            <person name="Kubota E."/>
            <person name="Arita M."/>
            <person name="Leon D."/>
            <person name="Endo A."/>
        </authorList>
    </citation>
    <scope>NUCLEOTIDE SEQUENCE [LARGE SCALE GENOMIC DNA]</scope>
    <source>
        <strain evidence="3 4">F192-5</strain>
    </source>
</reference>
<dbReference type="PANTHER" id="PTHR41287">
    <property type="match status" value="1"/>
</dbReference>
<evidence type="ECO:0000259" key="2">
    <source>
        <dbReference type="Pfam" id="PF20441"/>
    </source>
</evidence>
<protein>
    <submittedName>
        <fullName evidence="3">Terminase</fullName>
    </submittedName>
</protein>
<dbReference type="InterPro" id="IPR046462">
    <property type="entry name" value="TerL_nuclease"/>
</dbReference>
<evidence type="ECO:0000313" key="4">
    <source>
        <dbReference type="Proteomes" id="UP000323274"/>
    </source>
</evidence>
<dbReference type="Gene3D" id="3.40.50.300">
    <property type="entry name" value="P-loop containing nucleotide triphosphate hydrolases"/>
    <property type="match status" value="1"/>
</dbReference>